<dbReference type="Gene3D" id="3.90.470.20">
    <property type="entry name" value="4'-phosphopantetheinyl transferase domain"/>
    <property type="match status" value="2"/>
</dbReference>
<evidence type="ECO:0000256" key="1">
    <source>
        <dbReference type="ARBA" id="ARBA00010990"/>
    </source>
</evidence>
<dbReference type="PANTHER" id="PTHR12215">
    <property type="entry name" value="PHOSPHOPANTETHEINE TRANSFERASE"/>
    <property type="match status" value="1"/>
</dbReference>
<comment type="caution">
    <text evidence="4">The sequence shown here is derived from an EMBL/GenBank/DDBJ whole genome shotgun (WGS) entry which is preliminary data.</text>
</comment>
<protein>
    <submittedName>
        <fullName evidence="4">4'-phosphopantetheinyl transferase superfamily protein</fullName>
    </submittedName>
</protein>
<dbReference type="InterPro" id="IPR037143">
    <property type="entry name" value="4-PPantetheinyl_Trfase_dom_sf"/>
</dbReference>
<keyword evidence="2 4" id="KW-0808">Transferase</keyword>
<dbReference type="EMBL" id="JACSQM010000001">
    <property type="protein sequence ID" value="MBD7962751.1"/>
    <property type="molecule type" value="Genomic_DNA"/>
</dbReference>
<keyword evidence="5" id="KW-1185">Reference proteome</keyword>
<dbReference type="RefSeq" id="WP_191752053.1">
    <property type="nucleotide sequence ID" value="NZ_JACSQM010000001.1"/>
</dbReference>
<evidence type="ECO:0000313" key="5">
    <source>
        <dbReference type="Proteomes" id="UP000603641"/>
    </source>
</evidence>
<name>A0ABR8SGY6_9BACL</name>
<feature type="domain" description="4'-phosphopantetheinyl transferase" evidence="3">
    <location>
        <begin position="115"/>
        <end position="172"/>
    </location>
</feature>
<accession>A0ABR8SGY6</accession>
<dbReference type="GO" id="GO:0016740">
    <property type="term" value="F:transferase activity"/>
    <property type="evidence" value="ECO:0007669"/>
    <property type="project" value="UniProtKB-KW"/>
</dbReference>
<dbReference type="Pfam" id="PF01648">
    <property type="entry name" value="ACPS"/>
    <property type="match status" value="1"/>
</dbReference>
<sequence length="229" mass="26581">MLAGYSPWDSFQEGDIHLWCADLNHMNHLVDQLEVCECEKESASQSKESIHRDRYLLRKGLTRLLISHYTSMKPKEILFKKGTLGKPVFDYPGLCFNVSESHGHFVIAFSAKGEIGVDIEPPRKLKGQDRIIRRFFSHEEKLEVKGAEDSVHGFFQVWTRKEAFIKQKGKSILELNKEENVIKKYNSDLYYGENGVYIKNVVTETHIIAVAFEHINQRITMYNVEQLFI</sequence>
<evidence type="ECO:0000313" key="4">
    <source>
        <dbReference type="EMBL" id="MBD7962751.1"/>
    </source>
</evidence>
<dbReference type="Proteomes" id="UP000603641">
    <property type="component" value="Unassembled WGS sequence"/>
</dbReference>
<dbReference type="SUPFAM" id="SSF56214">
    <property type="entry name" value="4'-phosphopantetheinyl transferase"/>
    <property type="match status" value="2"/>
</dbReference>
<dbReference type="InterPro" id="IPR050559">
    <property type="entry name" value="P-Pant_transferase_sf"/>
</dbReference>
<evidence type="ECO:0000256" key="2">
    <source>
        <dbReference type="ARBA" id="ARBA00022679"/>
    </source>
</evidence>
<organism evidence="4 5">
    <name type="scientific">Fictibacillus norfolkensis</name>
    <dbReference type="NCBI Taxonomy" id="2762233"/>
    <lineage>
        <taxon>Bacteria</taxon>
        <taxon>Bacillati</taxon>
        <taxon>Bacillota</taxon>
        <taxon>Bacilli</taxon>
        <taxon>Bacillales</taxon>
        <taxon>Fictibacillaceae</taxon>
        <taxon>Fictibacillus</taxon>
    </lineage>
</organism>
<dbReference type="PANTHER" id="PTHR12215:SF10">
    <property type="entry name" value="L-AMINOADIPATE-SEMIALDEHYDE DEHYDROGENASE-PHOSPHOPANTETHEINYL TRANSFERASE"/>
    <property type="match status" value="1"/>
</dbReference>
<reference evidence="4 5" key="1">
    <citation type="submission" date="2020-08" db="EMBL/GenBank/DDBJ databases">
        <title>A Genomic Blueprint of the Chicken Gut Microbiome.</title>
        <authorList>
            <person name="Gilroy R."/>
            <person name="Ravi A."/>
            <person name="Getino M."/>
            <person name="Pursley I."/>
            <person name="Horton D.L."/>
            <person name="Alikhan N.-F."/>
            <person name="Baker D."/>
            <person name="Gharbi K."/>
            <person name="Hall N."/>
            <person name="Watson M."/>
            <person name="Adriaenssens E.M."/>
            <person name="Foster-Nyarko E."/>
            <person name="Jarju S."/>
            <person name="Secka A."/>
            <person name="Antonio M."/>
            <person name="Oren A."/>
            <person name="Chaudhuri R."/>
            <person name="La Ragione R.M."/>
            <person name="Hildebrand F."/>
            <person name="Pallen M.J."/>
        </authorList>
    </citation>
    <scope>NUCLEOTIDE SEQUENCE [LARGE SCALE GENOMIC DNA]</scope>
    <source>
        <strain evidence="4 5">Sa2CUA10</strain>
    </source>
</reference>
<gene>
    <name evidence="4" type="ORF">H9648_01705</name>
</gene>
<comment type="similarity">
    <text evidence="1">Belongs to the P-Pant transferase superfamily. Gsp/Sfp/HetI/AcpT family.</text>
</comment>
<evidence type="ECO:0000259" key="3">
    <source>
        <dbReference type="Pfam" id="PF01648"/>
    </source>
</evidence>
<proteinExistence type="inferred from homology"/>
<dbReference type="InterPro" id="IPR008278">
    <property type="entry name" value="4-PPantetheinyl_Trfase_dom"/>
</dbReference>